<evidence type="ECO:0000313" key="1">
    <source>
        <dbReference type="EMBL" id="QLJ52553.1"/>
    </source>
</evidence>
<evidence type="ECO:0000313" key="4">
    <source>
        <dbReference type="Proteomes" id="UP000510821"/>
    </source>
</evidence>
<dbReference type="EMBL" id="CP058998">
    <property type="protein sequence ID" value="QLJ52590.1"/>
    <property type="molecule type" value="Genomic_DNA"/>
</dbReference>
<evidence type="ECO:0000313" key="2">
    <source>
        <dbReference type="EMBL" id="QLJ52590.1"/>
    </source>
</evidence>
<dbReference type="EMBL" id="CP058998">
    <property type="protein sequence ID" value="QLJ52627.1"/>
    <property type="molecule type" value="Genomic_DNA"/>
</dbReference>
<organism evidence="2 4">
    <name type="scientific">Fermentimicrarchaeum limneticum</name>
    <dbReference type="NCBI Taxonomy" id="2795018"/>
    <lineage>
        <taxon>Archaea</taxon>
        <taxon>Candidatus Micrarchaeota</taxon>
        <taxon>Candidatus Fermentimicrarchaeales</taxon>
        <taxon>Candidatus Fermentimicrarchaeaceae</taxon>
        <taxon>Candidatus Fermentimicrarchaeum</taxon>
    </lineage>
</organism>
<dbReference type="KEGG" id="flt:Sv326_0378"/>
<reference evidence="2" key="1">
    <citation type="journal article" date="2020" name="Appl. Environ. Microbiol.">
        <title>Metabolic Diversity and Evolutionary History of the Archaeal Phylum 'Candidatus Micrarchaeota' Uncovered from a Freshwater Lake Metagenome.</title>
        <authorList>
            <person name="Kadnikov V.V."/>
            <person name="Savvichev A.S."/>
            <person name="Mardanov A.V."/>
            <person name="Beletsky A.V."/>
            <person name="Chupakov A.V."/>
            <person name="Kokryatskaya N.M."/>
            <person name="Pimenov N.V."/>
            <person name="Ravin N.V."/>
        </authorList>
    </citation>
    <scope>NUCLEOTIDE SEQUENCE</scope>
    <source>
        <strain evidence="2">Sv326</strain>
    </source>
</reference>
<reference evidence="4" key="2">
    <citation type="submission" date="2020-07" db="EMBL/GenBank/DDBJ databases">
        <title>Metabolic diversity and evolutionary history of the archaeal phylum ###Micrarchaeota### uncovered from a freshwater lake metagenome.</title>
        <authorList>
            <person name="Kadnikov V.V."/>
            <person name="Savvichev A.S."/>
            <person name="Mardanov A.V."/>
            <person name="Beletsky A.V."/>
            <person name="Chupakov A.V."/>
            <person name="Kokryatskaya N.M."/>
            <person name="Pimenov N.V."/>
            <person name="Ravin N.V."/>
        </authorList>
    </citation>
    <scope>NUCLEOTIDE SEQUENCE [LARGE SCALE GENOMIC DNA]</scope>
</reference>
<gene>
    <name evidence="1" type="ORF">Sv326_0378</name>
    <name evidence="2" type="ORF">Sv326_0415</name>
    <name evidence="3" type="ORF">Sv326_0452</name>
</gene>
<dbReference type="Gene3D" id="3.40.50.300">
    <property type="entry name" value="P-loop containing nucleotide triphosphate hydrolases"/>
    <property type="match status" value="1"/>
</dbReference>
<evidence type="ECO:0000313" key="3">
    <source>
        <dbReference type="EMBL" id="QLJ52627.1"/>
    </source>
</evidence>
<dbReference type="InterPro" id="IPR027417">
    <property type="entry name" value="P-loop_NTPase"/>
</dbReference>
<dbReference type="SUPFAM" id="SSF52540">
    <property type="entry name" value="P-loop containing nucleoside triphosphate hydrolases"/>
    <property type="match status" value="1"/>
</dbReference>
<dbReference type="Proteomes" id="UP000510821">
    <property type="component" value="Chromosome"/>
</dbReference>
<proteinExistence type="predicted"/>
<protein>
    <submittedName>
        <fullName evidence="2">Uncharacterized protein</fullName>
    </submittedName>
</protein>
<sequence>MEVQRYLDQLIDKKDFIKPLDNFAKKEIIPRLEKKFDVSMVITGDKGVGKSTLSWWISGFIDKKADILRNFLFKPYAKQIKERIWTLEERSVIIIDEGIKALYRQNWYQEVQKSLFETLNTTRIKHQVVIVCIPNFYDLRSSFTKTLVNYWVHIPERGFAVIMGKSPIPFKPDPWNMKQNLKIYEEATKKMSVSEIANDLEFQLGVYEKIPNYLGFIQFPQMPPEEEVIYKKYSDPAKKEMSFEEHYLEEKTSDREKKLRSCLAKAMFVLNKKISSPWSQARISAELGIDDATISLWLKNYRAELEAQKPQEVQVNENAVVADIGRPEGAV</sequence>
<dbReference type="AlphaFoldDB" id="A0A7D5XJD2"/>
<accession>A0A7D5XJD2</accession>
<name>A0A7D5XJD2_FERL1</name>
<dbReference type="EMBL" id="CP058998">
    <property type="protein sequence ID" value="QLJ52553.1"/>
    <property type="molecule type" value="Genomic_DNA"/>
</dbReference>
<dbReference type="KEGG" id="flt:Sv326_0452"/>
<dbReference type="KEGG" id="flt:Sv326_0415"/>